<dbReference type="Gene3D" id="3.40.50.720">
    <property type="entry name" value="NAD(P)-binding Rossmann-like Domain"/>
    <property type="match status" value="1"/>
</dbReference>
<dbReference type="PANTHER" id="PTHR43162:SF1">
    <property type="entry name" value="PRESTALK A DIFFERENTIATION PROTEIN A"/>
    <property type="match status" value="1"/>
</dbReference>
<keyword evidence="3" id="KW-1185">Reference proteome</keyword>
<accession>A0A7I7S829</accession>
<dbReference type="InterPro" id="IPR036291">
    <property type="entry name" value="NAD(P)-bd_dom_sf"/>
</dbReference>
<name>A0A7I7S829_9MYCO</name>
<proteinExistence type="predicted"/>
<dbReference type="AlphaFoldDB" id="A0A7I7S829"/>
<sequence>MTVLITGGTGLVGSHVIAEVLARGERVRTLSRRPDTSALPADVEVVAGSLSDTAAMRTALDGVDGLFLLSPVSLDELTGSLQTLDLARAAGVEAVVYLSVIHADIFTDPPHFAAKAAVEKAMADFGIHATVLRPGIYLQNDLALRDRLIHDGVYDPPVGNAAALFTDVGDLAEVAAAELLRRLAAPAAPAVTLDVVAPQILGGDRIAEIWSAILGRQIRYGGDDLDRMEATFAGILPNWLAYDLRLMYRRFQRDGMIAAPGTDQRLKEILGRPMRSYTEFARETAESWKAVHA</sequence>
<organism evidence="2 3">
    <name type="scientific">Mycolicibacillus koreensis</name>
    <dbReference type="NCBI Taxonomy" id="1069220"/>
    <lineage>
        <taxon>Bacteria</taxon>
        <taxon>Bacillati</taxon>
        <taxon>Actinomycetota</taxon>
        <taxon>Actinomycetes</taxon>
        <taxon>Mycobacteriales</taxon>
        <taxon>Mycobacteriaceae</taxon>
        <taxon>Mycolicibacillus</taxon>
    </lineage>
</organism>
<dbReference type="Pfam" id="PF05368">
    <property type="entry name" value="NmrA"/>
    <property type="match status" value="1"/>
</dbReference>
<dbReference type="EMBL" id="NCXO01000028">
    <property type="protein sequence ID" value="OSC33055.1"/>
    <property type="molecule type" value="Genomic_DNA"/>
</dbReference>
<comment type="caution">
    <text evidence="2">The sequence shown here is derived from an EMBL/GenBank/DDBJ whole genome shotgun (WGS) entry which is preliminary data.</text>
</comment>
<dbReference type="OrthoDB" id="5510591at2"/>
<dbReference type="RefSeq" id="WP_069393563.1">
    <property type="nucleotide sequence ID" value="NZ_AP022594.1"/>
</dbReference>
<protein>
    <submittedName>
        <fullName evidence="2">NmrA family transcriptional regulator</fullName>
    </submittedName>
</protein>
<feature type="domain" description="NmrA-like" evidence="1">
    <location>
        <begin position="2"/>
        <end position="221"/>
    </location>
</feature>
<dbReference type="Proteomes" id="UP000193577">
    <property type="component" value="Unassembled WGS sequence"/>
</dbReference>
<evidence type="ECO:0000313" key="2">
    <source>
        <dbReference type="EMBL" id="OSC33055.1"/>
    </source>
</evidence>
<gene>
    <name evidence="2" type="ORF">B8W67_12890</name>
</gene>
<dbReference type="InterPro" id="IPR008030">
    <property type="entry name" value="NmrA-like"/>
</dbReference>
<dbReference type="SUPFAM" id="SSF51735">
    <property type="entry name" value="NAD(P)-binding Rossmann-fold domains"/>
    <property type="match status" value="1"/>
</dbReference>
<dbReference type="PANTHER" id="PTHR43162">
    <property type="match status" value="1"/>
</dbReference>
<evidence type="ECO:0000259" key="1">
    <source>
        <dbReference type="Pfam" id="PF05368"/>
    </source>
</evidence>
<reference evidence="2 3" key="1">
    <citation type="submission" date="2017-04" db="EMBL/GenBank/DDBJ databases">
        <title>The new phylogeny of genus Mycobacterium.</title>
        <authorList>
            <person name="Tortoli E."/>
            <person name="Trovato A."/>
            <person name="Cirillo D.M."/>
        </authorList>
    </citation>
    <scope>NUCLEOTIDE SEQUENCE [LARGE SCALE GENOMIC DNA]</scope>
    <source>
        <strain evidence="2 3">KCTC 19819</strain>
    </source>
</reference>
<evidence type="ECO:0000313" key="3">
    <source>
        <dbReference type="Proteomes" id="UP000193577"/>
    </source>
</evidence>
<dbReference type="InterPro" id="IPR051604">
    <property type="entry name" value="Ergot_Alk_Oxidoreductase"/>
</dbReference>